<dbReference type="EMBL" id="JANWTC010000001">
    <property type="protein sequence ID" value="MCS5478406.1"/>
    <property type="molecule type" value="Genomic_DNA"/>
</dbReference>
<proteinExistence type="predicted"/>
<protein>
    <submittedName>
        <fullName evidence="1">Uncharacterized protein</fullName>
    </submittedName>
</protein>
<dbReference type="Proteomes" id="UP001205965">
    <property type="component" value="Unassembled WGS sequence"/>
</dbReference>
<sequence>MAAFSWENAIGDNLGDELYDTLYGTWQVEGEHTGIRDHTYCRPTYAVFYREDGRAMVLRYNRSTKVVEAYLADSFDIGHDTAHGGPCFTRHAKHRSVNELVMLTVCKPEDTLDLVLTWGAMCPTKVLEDDDAYRKARRYYHRWGLMQLFGDDNHDDHDARALVYYGKATVNDMLKRYESAALEGGEA</sequence>
<evidence type="ECO:0000313" key="2">
    <source>
        <dbReference type="Proteomes" id="UP001205965"/>
    </source>
</evidence>
<gene>
    <name evidence="1" type="ORF">NYP18_01920</name>
</gene>
<name>A0ABT2FTF0_9CORY</name>
<reference evidence="1 2" key="1">
    <citation type="submission" date="2022-08" db="EMBL/GenBank/DDBJ databases">
        <title>YIM 101645 draft genome.</title>
        <authorList>
            <person name="Chen X."/>
        </authorList>
    </citation>
    <scope>NUCLEOTIDE SEQUENCE [LARGE SCALE GENOMIC DNA]</scope>
    <source>
        <strain evidence="1 2">YIM 101645</strain>
    </source>
</reference>
<comment type="caution">
    <text evidence="1">The sequence shown here is derived from an EMBL/GenBank/DDBJ whole genome shotgun (WGS) entry which is preliminary data.</text>
</comment>
<keyword evidence="2" id="KW-1185">Reference proteome</keyword>
<accession>A0ABT2FTF0</accession>
<evidence type="ECO:0000313" key="1">
    <source>
        <dbReference type="EMBL" id="MCS5478406.1"/>
    </source>
</evidence>
<organism evidence="1 2">
    <name type="scientific">Corynebacterium lemuris</name>
    <dbReference type="NCBI Taxonomy" id="1859292"/>
    <lineage>
        <taxon>Bacteria</taxon>
        <taxon>Bacillati</taxon>
        <taxon>Actinomycetota</taxon>
        <taxon>Actinomycetes</taxon>
        <taxon>Mycobacteriales</taxon>
        <taxon>Corynebacteriaceae</taxon>
        <taxon>Corynebacterium</taxon>
    </lineage>
</organism>
<dbReference type="RefSeq" id="WP_259426423.1">
    <property type="nucleotide sequence ID" value="NZ_JANWTC010000001.1"/>
</dbReference>